<proteinExistence type="predicted"/>
<reference evidence="1" key="1">
    <citation type="journal article" date="2014" name="Front. Microbiol.">
        <title>High frequency of phylogenetically diverse reductive dehalogenase-homologous genes in deep subseafloor sedimentary metagenomes.</title>
        <authorList>
            <person name="Kawai M."/>
            <person name="Futagami T."/>
            <person name="Toyoda A."/>
            <person name="Takaki Y."/>
            <person name="Nishi S."/>
            <person name="Hori S."/>
            <person name="Arai W."/>
            <person name="Tsubouchi T."/>
            <person name="Morono Y."/>
            <person name="Uchiyama I."/>
            <person name="Ito T."/>
            <person name="Fujiyama A."/>
            <person name="Inagaki F."/>
            <person name="Takami H."/>
        </authorList>
    </citation>
    <scope>NUCLEOTIDE SEQUENCE</scope>
    <source>
        <strain evidence="1">Expedition CK06-06</strain>
    </source>
</reference>
<dbReference type="InterPro" id="IPR054194">
    <property type="entry name" value="DUF6899"/>
</dbReference>
<dbReference type="EMBL" id="BART01019215">
    <property type="protein sequence ID" value="GAG83350.1"/>
    <property type="molecule type" value="Genomic_DNA"/>
</dbReference>
<sequence length="82" mass="9795">MPYIKKESRERYTALSSFPEILTKGDLEYCIFRLMKKYMSTRDYRYSNLHDTVYAAAHCADEFRRRFLDGREDIAIVENGDI</sequence>
<name>X1AL78_9ZZZZ</name>
<evidence type="ECO:0000313" key="1">
    <source>
        <dbReference type="EMBL" id="GAG83350.1"/>
    </source>
</evidence>
<dbReference type="Pfam" id="PF21840">
    <property type="entry name" value="DUF6899"/>
    <property type="match status" value="1"/>
</dbReference>
<protein>
    <submittedName>
        <fullName evidence="1">Uncharacterized protein</fullName>
    </submittedName>
</protein>
<organism evidence="1">
    <name type="scientific">marine sediment metagenome</name>
    <dbReference type="NCBI Taxonomy" id="412755"/>
    <lineage>
        <taxon>unclassified sequences</taxon>
        <taxon>metagenomes</taxon>
        <taxon>ecological metagenomes</taxon>
    </lineage>
</organism>
<comment type="caution">
    <text evidence="1">The sequence shown here is derived from an EMBL/GenBank/DDBJ whole genome shotgun (WGS) entry which is preliminary data.</text>
</comment>
<gene>
    <name evidence="1" type="ORF">S01H4_36027</name>
</gene>
<dbReference type="AlphaFoldDB" id="X1AL78"/>
<accession>X1AL78</accession>